<keyword evidence="4" id="KW-1185">Reference proteome</keyword>
<organism evidence="3 4">
    <name type="scientific">Novispirillum itersonii</name>
    <name type="common">Aquaspirillum itersonii</name>
    <dbReference type="NCBI Taxonomy" id="189"/>
    <lineage>
        <taxon>Bacteria</taxon>
        <taxon>Pseudomonadati</taxon>
        <taxon>Pseudomonadota</taxon>
        <taxon>Alphaproteobacteria</taxon>
        <taxon>Rhodospirillales</taxon>
        <taxon>Novispirillaceae</taxon>
        <taxon>Novispirillum</taxon>
    </lineage>
</organism>
<dbReference type="RefSeq" id="WP_184265037.1">
    <property type="nucleotide sequence ID" value="NZ_JACIIX010000014.1"/>
</dbReference>
<dbReference type="Proteomes" id="UP000544872">
    <property type="component" value="Unassembled WGS sequence"/>
</dbReference>
<dbReference type="InterPro" id="IPR014162">
    <property type="entry name" value="CpoB_C"/>
</dbReference>
<dbReference type="HAMAP" id="MF_02066">
    <property type="entry name" value="CpoB"/>
    <property type="match status" value="1"/>
</dbReference>
<dbReference type="InterPro" id="IPR034706">
    <property type="entry name" value="CpoB"/>
</dbReference>
<comment type="function">
    <text evidence="1">Mediates coordination of peptidoglycan synthesis and outer membrane constriction during cell division.</text>
</comment>
<comment type="similarity">
    <text evidence="1">Belongs to the CpoB family.</text>
</comment>
<feature type="signal peptide" evidence="1">
    <location>
        <begin position="1"/>
        <end position="31"/>
    </location>
</feature>
<dbReference type="EMBL" id="JACIIX010000014">
    <property type="protein sequence ID" value="MBB6211881.1"/>
    <property type="molecule type" value="Genomic_DNA"/>
</dbReference>
<keyword evidence="1" id="KW-0732">Signal</keyword>
<name>A0A7W9ZI30_NOVIT</name>
<dbReference type="Pfam" id="PF13432">
    <property type="entry name" value="TPR_16"/>
    <property type="match status" value="1"/>
</dbReference>
<dbReference type="AlphaFoldDB" id="A0A7W9ZI30"/>
<keyword evidence="1" id="KW-0175">Coiled coil</keyword>
<feature type="region of interest" description="Disordered" evidence="2">
    <location>
        <begin position="127"/>
        <end position="165"/>
    </location>
</feature>
<feature type="compositionally biased region" description="Basic and acidic residues" evidence="2">
    <location>
        <begin position="296"/>
        <end position="313"/>
    </location>
</feature>
<feature type="chain" id="PRO_5031648216" description="Cell division coordinator CpoB" evidence="1">
    <location>
        <begin position="32"/>
        <end position="313"/>
    </location>
</feature>
<dbReference type="InterPro" id="IPR011990">
    <property type="entry name" value="TPR-like_helical_dom_sf"/>
</dbReference>
<dbReference type="SUPFAM" id="SSF48452">
    <property type="entry name" value="TPR-like"/>
    <property type="match status" value="1"/>
</dbReference>
<evidence type="ECO:0000313" key="4">
    <source>
        <dbReference type="Proteomes" id="UP000544872"/>
    </source>
</evidence>
<dbReference type="Pfam" id="PF13174">
    <property type="entry name" value="TPR_6"/>
    <property type="match status" value="1"/>
</dbReference>
<protein>
    <recommendedName>
        <fullName evidence="1">Cell division coordinator CpoB</fullName>
    </recommendedName>
</protein>
<evidence type="ECO:0000256" key="1">
    <source>
        <dbReference type="HAMAP-Rule" id="MF_02066"/>
    </source>
</evidence>
<evidence type="ECO:0000313" key="3">
    <source>
        <dbReference type="EMBL" id="MBB6211881.1"/>
    </source>
</evidence>
<evidence type="ECO:0000256" key="2">
    <source>
        <dbReference type="SAM" id="MobiDB-lite"/>
    </source>
</evidence>
<keyword evidence="1" id="KW-0131">Cell cycle</keyword>
<gene>
    <name evidence="1" type="primary">cpoB</name>
    <name evidence="3" type="ORF">FHS48_003325</name>
</gene>
<dbReference type="Gene3D" id="1.25.40.10">
    <property type="entry name" value="Tetratricopeptide repeat domain"/>
    <property type="match status" value="1"/>
</dbReference>
<dbReference type="InterPro" id="IPR019734">
    <property type="entry name" value="TPR_rpt"/>
</dbReference>
<keyword evidence="1" id="KW-0574">Periplasm</keyword>
<feature type="compositionally biased region" description="Low complexity" evidence="2">
    <location>
        <begin position="132"/>
        <end position="154"/>
    </location>
</feature>
<accession>A0A7W9ZI30</accession>
<comment type="caution">
    <text evidence="3">The sequence shown here is derived from an EMBL/GenBank/DDBJ whole genome shotgun (WGS) entry which is preliminary data.</text>
</comment>
<sequence length="313" mass="32926" precursor="true">MLPILSARGRMASAVSGLVLCLTVLPTAAGAQDISDMAERIQKLERDLSMLQRQSGGNGIAVPAGGGAAMGGDAASQLMLRLAEVERQMADLTGRMEETQHSVARVNTRVDNISKDMDFRLQQLEQHGGGAQAAAPAAAPAAGAPSTPAPAATGGQPGVFGVLPQSAANKPAAPQAAPAGLPAGSPEQQYNYASTLLRNGDYAGAQNALEAFVKQNPKHDLAGNAQYWLGETFYVRQDFKNAAVAFLDGYRNYPKNNKAPDNLLKLGLSMGALNQTKEACAALTRIPKEYPTASDVTKRRAESERDRLKCPKT</sequence>
<feature type="region of interest" description="Disordered" evidence="2">
    <location>
        <begin position="292"/>
        <end position="313"/>
    </location>
</feature>
<proteinExistence type="inferred from homology"/>
<dbReference type="GO" id="GO:0030288">
    <property type="term" value="C:outer membrane-bounded periplasmic space"/>
    <property type="evidence" value="ECO:0007669"/>
    <property type="project" value="UniProtKB-UniRule"/>
</dbReference>
<feature type="coiled-coil region" evidence="1">
    <location>
        <begin position="34"/>
        <end position="102"/>
    </location>
</feature>
<reference evidence="3 4" key="1">
    <citation type="submission" date="2020-08" db="EMBL/GenBank/DDBJ databases">
        <title>Genomic Encyclopedia of Type Strains, Phase IV (KMG-IV): sequencing the most valuable type-strain genomes for metagenomic binning, comparative biology and taxonomic classification.</title>
        <authorList>
            <person name="Goeker M."/>
        </authorList>
    </citation>
    <scope>NUCLEOTIDE SEQUENCE [LARGE SCALE GENOMIC DNA]</scope>
    <source>
        <strain evidence="3 4">DSM 11590</strain>
    </source>
</reference>
<dbReference type="NCBIfam" id="TIGR02795">
    <property type="entry name" value="tol_pal_ybgF"/>
    <property type="match status" value="1"/>
</dbReference>
<dbReference type="GO" id="GO:0043093">
    <property type="term" value="P:FtsZ-dependent cytokinesis"/>
    <property type="evidence" value="ECO:0007669"/>
    <property type="project" value="UniProtKB-UniRule"/>
</dbReference>
<keyword evidence="1" id="KW-0132">Cell division</keyword>
<comment type="subcellular location">
    <subcellularLocation>
        <location evidence="1">Periplasm</location>
    </subcellularLocation>
</comment>